<dbReference type="CDD" id="cd01335">
    <property type="entry name" value="Radical_SAM"/>
    <property type="match status" value="1"/>
</dbReference>
<dbReference type="GO" id="GO:0046872">
    <property type="term" value="F:metal ion binding"/>
    <property type="evidence" value="ECO:0007669"/>
    <property type="project" value="UniProtKB-KW"/>
</dbReference>
<dbReference type="EMBL" id="JAGQHS010000150">
    <property type="protein sequence ID" value="MCA9758199.1"/>
    <property type="molecule type" value="Genomic_DNA"/>
</dbReference>
<organism evidence="7 8">
    <name type="scientific">Eiseniibacteriota bacterium</name>
    <dbReference type="NCBI Taxonomy" id="2212470"/>
    <lineage>
        <taxon>Bacteria</taxon>
        <taxon>Candidatus Eiseniibacteriota</taxon>
    </lineage>
</organism>
<evidence type="ECO:0000313" key="8">
    <source>
        <dbReference type="Proteomes" id="UP000739538"/>
    </source>
</evidence>
<evidence type="ECO:0000256" key="2">
    <source>
        <dbReference type="ARBA" id="ARBA00022723"/>
    </source>
</evidence>
<dbReference type="PROSITE" id="PS51918">
    <property type="entry name" value="RADICAL_SAM"/>
    <property type="match status" value="1"/>
</dbReference>
<dbReference type="PANTHER" id="PTHR11228:SF7">
    <property type="entry name" value="PQQA PEPTIDE CYCLASE"/>
    <property type="match status" value="1"/>
</dbReference>
<feature type="domain" description="Radical SAM core" evidence="6">
    <location>
        <begin position="17"/>
        <end position="223"/>
    </location>
</feature>
<evidence type="ECO:0000256" key="1">
    <source>
        <dbReference type="ARBA" id="ARBA00022691"/>
    </source>
</evidence>
<feature type="compositionally biased region" description="Low complexity" evidence="5">
    <location>
        <begin position="198"/>
        <end position="214"/>
    </location>
</feature>
<dbReference type="InterPro" id="IPR050377">
    <property type="entry name" value="Radical_SAM_PqqE_MftC-like"/>
</dbReference>
<dbReference type="SFLD" id="SFLDS00029">
    <property type="entry name" value="Radical_SAM"/>
    <property type="match status" value="1"/>
</dbReference>
<feature type="region of interest" description="Disordered" evidence="5">
    <location>
        <begin position="195"/>
        <end position="227"/>
    </location>
</feature>
<dbReference type="AlphaFoldDB" id="A0A956NFY2"/>
<name>A0A956NFY2_UNCEI</name>
<keyword evidence="2" id="KW-0479">Metal-binding</keyword>
<dbReference type="Pfam" id="PF04055">
    <property type="entry name" value="Radical_SAM"/>
    <property type="match status" value="1"/>
</dbReference>
<evidence type="ECO:0000256" key="3">
    <source>
        <dbReference type="ARBA" id="ARBA00023004"/>
    </source>
</evidence>
<dbReference type="Gene3D" id="3.20.20.70">
    <property type="entry name" value="Aldolase class I"/>
    <property type="match status" value="1"/>
</dbReference>
<dbReference type="Proteomes" id="UP000739538">
    <property type="component" value="Unassembled WGS sequence"/>
</dbReference>
<dbReference type="SFLD" id="SFLDG01067">
    <property type="entry name" value="SPASM/twitch_domain_containing"/>
    <property type="match status" value="1"/>
</dbReference>
<evidence type="ECO:0000256" key="4">
    <source>
        <dbReference type="ARBA" id="ARBA00023014"/>
    </source>
</evidence>
<dbReference type="GO" id="GO:0003824">
    <property type="term" value="F:catalytic activity"/>
    <property type="evidence" value="ECO:0007669"/>
    <property type="project" value="InterPro"/>
</dbReference>
<dbReference type="PANTHER" id="PTHR11228">
    <property type="entry name" value="RADICAL SAM DOMAIN PROTEIN"/>
    <property type="match status" value="1"/>
</dbReference>
<protein>
    <submittedName>
        <fullName evidence="7">Radical SAM protein</fullName>
    </submittedName>
</protein>
<accession>A0A956NFY2</accession>
<reference evidence="7" key="1">
    <citation type="submission" date="2020-04" db="EMBL/GenBank/DDBJ databases">
        <authorList>
            <person name="Zhang T."/>
        </authorList>
    </citation>
    <scope>NUCLEOTIDE SEQUENCE</scope>
    <source>
        <strain evidence="7">HKST-UBA02</strain>
    </source>
</reference>
<dbReference type="InterPro" id="IPR013785">
    <property type="entry name" value="Aldolase_TIM"/>
</dbReference>
<dbReference type="GO" id="GO:0051536">
    <property type="term" value="F:iron-sulfur cluster binding"/>
    <property type="evidence" value="ECO:0007669"/>
    <property type="project" value="UniProtKB-KW"/>
</dbReference>
<sequence length="480" mass="53444">MSSTLDRLWYEVRQYRRGLPTVASFDITERCQYHCKMCRFWIDGDHDESRELKTDQICSLIDELVDDLGVRRIRLLGGEPFLRPDVMDIVRHAKSRGIHVNVVSEGSLIDETVAAEIVESGLDSIRFSVDGLGQTHDIVRGKPGAFAQVARAIRSVQDAKVRLGSKTPEVQVFAVVSSLNYDQILPLYEACRSETQPGSESAAESGVESAAESETQSGRKPGAQSDRSPIRFLFGPVWEATADEVVSSVWRGKQLADRHHLPIGKSLQLNAAQHEELERQAECIRASQDTSRLTRVLVGLIGRLGRLASPILNREHCPETNAFHVDPFGRIKLCSVYMNYAYGTYPESSVRKIWFSRMHRDFHRDLARDGFLPLCKEVCGPVSDYYVGTPRQLLRNLLLRVVPSPLRDQSTAAHGFREEPADLVIDPAPLAKGARPWVGAKRETASLDSAPPETAEMGTKGLETATLEKTTPEQSTTIEI</sequence>
<keyword evidence="4" id="KW-0411">Iron-sulfur</keyword>
<feature type="compositionally biased region" description="Polar residues" evidence="5">
    <location>
        <begin position="467"/>
        <end position="480"/>
    </location>
</feature>
<keyword evidence="3" id="KW-0408">Iron</keyword>
<proteinExistence type="predicted"/>
<dbReference type="SFLD" id="SFLDG01386">
    <property type="entry name" value="main_SPASM_domain-containing"/>
    <property type="match status" value="1"/>
</dbReference>
<dbReference type="SUPFAM" id="SSF102114">
    <property type="entry name" value="Radical SAM enzymes"/>
    <property type="match status" value="1"/>
</dbReference>
<comment type="caution">
    <text evidence="7">The sequence shown here is derived from an EMBL/GenBank/DDBJ whole genome shotgun (WGS) entry which is preliminary data.</text>
</comment>
<dbReference type="InterPro" id="IPR058240">
    <property type="entry name" value="rSAM_sf"/>
</dbReference>
<evidence type="ECO:0000313" key="7">
    <source>
        <dbReference type="EMBL" id="MCA9758199.1"/>
    </source>
</evidence>
<reference evidence="7" key="2">
    <citation type="journal article" date="2021" name="Microbiome">
        <title>Successional dynamics and alternative stable states in a saline activated sludge microbial community over 9 years.</title>
        <authorList>
            <person name="Wang Y."/>
            <person name="Ye J."/>
            <person name="Ju F."/>
            <person name="Liu L."/>
            <person name="Boyd J.A."/>
            <person name="Deng Y."/>
            <person name="Parks D.H."/>
            <person name="Jiang X."/>
            <person name="Yin X."/>
            <person name="Woodcroft B.J."/>
            <person name="Tyson G.W."/>
            <person name="Hugenholtz P."/>
            <person name="Polz M.F."/>
            <person name="Zhang T."/>
        </authorList>
    </citation>
    <scope>NUCLEOTIDE SEQUENCE</scope>
    <source>
        <strain evidence="7">HKST-UBA02</strain>
    </source>
</reference>
<evidence type="ECO:0000256" key="5">
    <source>
        <dbReference type="SAM" id="MobiDB-lite"/>
    </source>
</evidence>
<dbReference type="InterPro" id="IPR007197">
    <property type="entry name" value="rSAM"/>
</dbReference>
<evidence type="ECO:0000259" key="6">
    <source>
        <dbReference type="PROSITE" id="PS51918"/>
    </source>
</evidence>
<gene>
    <name evidence="7" type="ORF">KDA27_20560</name>
</gene>
<feature type="region of interest" description="Disordered" evidence="5">
    <location>
        <begin position="441"/>
        <end position="480"/>
    </location>
</feature>
<keyword evidence="1" id="KW-0949">S-adenosyl-L-methionine</keyword>